<accession>A0ABV4SIT2</accession>
<feature type="compositionally biased region" description="Pro residues" evidence="1">
    <location>
        <begin position="62"/>
        <end position="86"/>
    </location>
</feature>
<gene>
    <name evidence="4" type="ORF">ACEG43_19590</name>
</gene>
<evidence type="ECO:0000313" key="4">
    <source>
        <dbReference type="EMBL" id="MFA3838347.1"/>
    </source>
</evidence>
<feature type="region of interest" description="Disordered" evidence="1">
    <location>
        <begin position="122"/>
        <end position="180"/>
    </location>
</feature>
<dbReference type="EMBL" id="JBGOSP010000009">
    <property type="protein sequence ID" value="MFA3838347.1"/>
    <property type="molecule type" value="Genomic_DNA"/>
</dbReference>
<feature type="compositionally biased region" description="Low complexity" evidence="1">
    <location>
        <begin position="367"/>
        <end position="420"/>
    </location>
</feature>
<keyword evidence="2" id="KW-1133">Transmembrane helix</keyword>
<proteinExistence type="predicted"/>
<evidence type="ECO:0000313" key="5">
    <source>
        <dbReference type="Proteomes" id="UP001571476"/>
    </source>
</evidence>
<feature type="compositionally biased region" description="Gly residues" evidence="1">
    <location>
        <begin position="122"/>
        <end position="132"/>
    </location>
</feature>
<reference evidence="4 5" key="1">
    <citation type="submission" date="2024-08" db="EMBL/GenBank/DDBJ databases">
        <title>Genome sequence of Streptomyces aureus CACIA-1.46HGO.</title>
        <authorList>
            <person name="Evangelista-Martinez Z."/>
        </authorList>
    </citation>
    <scope>NUCLEOTIDE SEQUENCE [LARGE SCALE GENOMIC DNA]</scope>
    <source>
        <strain evidence="4 5">CACIA-1.46HGO</strain>
    </source>
</reference>
<evidence type="ECO:0000256" key="1">
    <source>
        <dbReference type="SAM" id="MobiDB-lite"/>
    </source>
</evidence>
<feature type="region of interest" description="Disordered" evidence="1">
    <location>
        <begin position="1"/>
        <end position="92"/>
    </location>
</feature>
<protein>
    <submittedName>
        <fullName evidence="4">DUF6777 domain-containing protein</fullName>
    </submittedName>
</protein>
<evidence type="ECO:0000256" key="2">
    <source>
        <dbReference type="SAM" id="Phobius"/>
    </source>
</evidence>
<dbReference type="RefSeq" id="WP_372563548.1">
    <property type="nucleotide sequence ID" value="NZ_JBGOSP010000009.1"/>
</dbReference>
<feature type="compositionally biased region" description="Gly residues" evidence="1">
    <location>
        <begin position="43"/>
        <end position="61"/>
    </location>
</feature>
<feature type="transmembrane region" description="Helical" evidence="2">
    <location>
        <begin position="101"/>
        <end position="119"/>
    </location>
</feature>
<comment type="caution">
    <text evidence="4">The sequence shown here is derived from an EMBL/GenBank/DDBJ whole genome shotgun (WGS) entry which is preliminary data.</text>
</comment>
<dbReference type="Proteomes" id="UP001571476">
    <property type="component" value="Unassembled WGS sequence"/>
</dbReference>
<feature type="compositionally biased region" description="Low complexity" evidence="1">
    <location>
        <begin position="158"/>
        <end position="173"/>
    </location>
</feature>
<feature type="domain" description="DUF6777" evidence="3">
    <location>
        <begin position="184"/>
        <end position="345"/>
    </location>
</feature>
<evidence type="ECO:0000259" key="3">
    <source>
        <dbReference type="Pfam" id="PF20568"/>
    </source>
</evidence>
<dbReference type="InterPro" id="IPR046704">
    <property type="entry name" value="DUF6777"/>
</dbReference>
<dbReference type="Pfam" id="PF20568">
    <property type="entry name" value="DUF6777"/>
    <property type="match status" value="1"/>
</dbReference>
<keyword evidence="2" id="KW-0812">Transmembrane</keyword>
<feature type="compositionally biased region" description="Pro residues" evidence="1">
    <location>
        <begin position="27"/>
        <end position="42"/>
    </location>
</feature>
<feature type="region of interest" description="Disordered" evidence="1">
    <location>
        <begin position="340"/>
        <end position="420"/>
    </location>
</feature>
<name>A0ABV4SIT2_9ACTN</name>
<keyword evidence="5" id="KW-1185">Reference proteome</keyword>
<sequence length="420" mass="41495">MSDRPTEPGRPTGPPSGPLSGPTRPASVPPPPPGHPSGPPPGEGSGPGPGSGSGGTGGGPGGTPPPGDTPPPGGAPPPGGTPPPDGPHPDRPWWRFTPKKLVALGVLVVAAVVLTVVLISSGGGGGGGGGTAAGDELFLQSADSSGPDPYTESSTRKGATATTPTALPSASGTGPPESANIVRGVEGSAPGLYGGTRNVSSCDVEKQIRALGAQPDKNKAFASVLGLDPSGVPAYLRSLTPVQLRLDTRVTNHGFRDGAATTFQSVLQSGTAVLVNDRGEPRVRCSCGNPLLAPVPLQGSVKRQGKAWSGYKPSNAVVVSPAPQPVNRFVMYDPETEGWFTRTAGTTGGSDRKTTPRTPPGVSPSNAPTAPSSETSQSSPSSRSPESSQPPSSEAPGASSAPPSSAGSPAPESPASQPAS</sequence>
<keyword evidence="2" id="KW-0472">Membrane</keyword>
<organism evidence="4 5">
    <name type="scientific">Streptomyces aureus</name>
    <dbReference type="NCBI Taxonomy" id="193461"/>
    <lineage>
        <taxon>Bacteria</taxon>
        <taxon>Bacillati</taxon>
        <taxon>Actinomycetota</taxon>
        <taxon>Actinomycetes</taxon>
        <taxon>Kitasatosporales</taxon>
        <taxon>Streptomycetaceae</taxon>
        <taxon>Streptomyces</taxon>
    </lineage>
</organism>